<protein>
    <submittedName>
        <fullName evidence="9">AI-2E family transporter</fullName>
    </submittedName>
</protein>
<evidence type="ECO:0000256" key="7">
    <source>
        <dbReference type="ARBA" id="ARBA00023136"/>
    </source>
</evidence>
<dbReference type="PANTHER" id="PTHR21716">
    <property type="entry name" value="TRANSMEMBRANE PROTEIN"/>
    <property type="match status" value="1"/>
</dbReference>
<keyword evidence="3" id="KW-0813">Transport</keyword>
<feature type="transmembrane region" description="Helical" evidence="8">
    <location>
        <begin position="228"/>
        <end position="255"/>
    </location>
</feature>
<dbReference type="Pfam" id="PF01594">
    <property type="entry name" value="AI-2E_transport"/>
    <property type="match status" value="1"/>
</dbReference>
<comment type="subcellular location">
    <subcellularLocation>
        <location evidence="1">Cell membrane</location>
        <topology evidence="1">Multi-pass membrane protein</topology>
    </subcellularLocation>
</comment>
<organism evidence="9 10">
    <name type="scientific">Pedobacter flavus</name>
    <dbReference type="NCBI Taxonomy" id="3113906"/>
    <lineage>
        <taxon>Bacteria</taxon>
        <taxon>Pseudomonadati</taxon>
        <taxon>Bacteroidota</taxon>
        <taxon>Sphingobacteriia</taxon>
        <taxon>Sphingobacteriales</taxon>
        <taxon>Sphingobacteriaceae</taxon>
        <taxon>Pedobacter</taxon>
    </lineage>
</organism>
<keyword evidence="7 8" id="KW-0472">Membrane</keyword>
<evidence type="ECO:0000313" key="10">
    <source>
        <dbReference type="Proteomes" id="UP001337681"/>
    </source>
</evidence>
<reference evidence="9 10" key="1">
    <citation type="submission" date="2024-01" db="EMBL/GenBank/DDBJ databases">
        <title>Pedobacter sp. nov., isolated from oil-contaminated soil.</title>
        <authorList>
            <person name="Le N.T.T."/>
        </authorList>
    </citation>
    <scope>NUCLEOTIDE SEQUENCE [LARGE SCALE GENOMIC DNA]</scope>
    <source>
        <strain evidence="9 10">VNH31</strain>
    </source>
</reference>
<comment type="caution">
    <text evidence="9">The sequence shown here is derived from an EMBL/GenBank/DDBJ whole genome shotgun (WGS) entry which is preliminary data.</text>
</comment>
<dbReference type="PANTHER" id="PTHR21716:SF53">
    <property type="entry name" value="PERMEASE PERM-RELATED"/>
    <property type="match status" value="1"/>
</dbReference>
<dbReference type="EMBL" id="JAZDQU010000002">
    <property type="protein sequence ID" value="MEE1885496.1"/>
    <property type="molecule type" value="Genomic_DNA"/>
</dbReference>
<feature type="transmembrane region" description="Helical" evidence="8">
    <location>
        <begin position="262"/>
        <end position="279"/>
    </location>
</feature>
<evidence type="ECO:0000256" key="2">
    <source>
        <dbReference type="ARBA" id="ARBA00009773"/>
    </source>
</evidence>
<comment type="similarity">
    <text evidence="2">Belongs to the autoinducer-2 exporter (AI-2E) (TC 2.A.86) family.</text>
</comment>
<keyword evidence="5 8" id="KW-0812">Transmembrane</keyword>
<evidence type="ECO:0000256" key="1">
    <source>
        <dbReference type="ARBA" id="ARBA00004651"/>
    </source>
</evidence>
<keyword evidence="10" id="KW-1185">Reference proteome</keyword>
<feature type="transmembrane region" description="Helical" evidence="8">
    <location>
        <begin position="59"/>
        <end position="81"/>
    </location>
</feature>
<evidence type="ECO:0000313" key="9">
    <source>
        <dbReference type="EMBL" id="MEE1885496.1"/>
    </source>
</evidence>
<feature type="transmembrane region" description="Helical" evidence="8">
    <location>
        <begin position="14"/>
        <end position="47"/>
    </location>
</feature>
<keyword evidence="4" id="KW-1003">Cell membrane</keyword>
<dbReference type="Proteomes" id="UP001337681">
    <property type="component" value="Unassembled WGS sequence"/>
</dbReference>
<evidence type="ECO:0000256" key="4">
    <source>
        <dbReference type="ARBA" id="ARBA00022475"/>
    </source>
</evidence>
<evidence type="ECO:0000256" key="3">
    <source>
        <dbReference type="ARBA" id="ARBA00022448"/>
    </source>
</evidence>
<proteinExistence type="inferred from homology"/>
<evidence type="ECO:0000256" key="5">
    <source>
        <dbReference type="ARBA" id="ARBA00022692"/>
    </source>
</evidence>
<dbReference type="InterPro" id="IPR002549">
    <property type="entry name" value="AI-2E-like"/>
</dbReference>
<feature type="transmembrane region" description="Helical" evidence="8">
    <location>
        <begin position="299"/>
        <end position="330"/>
    </location>
</feature>
<keyword evidence="6 8" id="KW-1133">Transmembrane helix</keyword>
<accession>A0ABU7H4L2</accession>
<sequence length="375" mass="42164">MNGMPITVKRSIELLGLCLVVCIIVLGQNIIMPVLMAFFISIMLLPIYRFLKKKRFPEIIAIVLPILFVFAFIGVIIWFFYAQISFLVSDFPEIKRNVNLHLTSLSKWISNISHYSTKEQIDLITQKSDDLLALGNKTAGSALLGITNSFVFLGLLPIYIYLMLFYKDILLRFIFMWFKPEQHFKVKEAIYETESMVKNYLVGLLIQIIYITVLLGGSLYLFDIKHALLIGVIFALLNLIPYVGALIGNIIGVLLTLTSSQDGWQIVTVLVAISVVQFFDNNILMPRIVGSKVKINALMAILGVFIGGSVAGISGMFLSIPIIATLKIIFDRSEIFKQWGALLGDERPNLSPMSFPIFRKKNKIAASEDINKEVN</sequence>
<evidence type="ECO:0000256" key="8">
    <source>
        <dbReference type="SAM" id="Phobius"/>
    </source>
</evidence>
<name>A0ABU7H4L2_9SPHI</name>
<gene>
    <name evidence="9" type="ORF">VRU49_08720</name>
</gene>
<feature type="transmembrane region" description="Helical" evidence="8">
    <location>
        <begin position="199"/>
        <end position="222"/>
    </location>
</feature>
<evidence type="ECO:0000256" key="6">
    <source>
        <dbReference type="ARBA" id="ARBA00022989"/>
    </source>
</evidence>
<dbReference type="RefSeq" id="WP_330146393.1">
    <property type="nucleotide sequence ID" value="NZ_JAZDQU010000002.1"/>
</dbReference>